<reference evidence="1 3" key="1">
    <citation type="journal article" date="2011" name="Nature">
        <title>The Medicago genome provides insight into the evolution of rhizobial symbioses.</title>
        <authorList>
            <person name="Young N.D."/>
            <person name="Debelle F."/>
            <person name="Oldroyd G.E."/>
            <person name="Geurts R."/>
            <person name="Cannon S.B."/>
            <person name="Udvardi M.K."/>
            <person name="Benedito V.A."/>
            <person name="Mayer K.F."/>
            <person name="Gouzy J."/>
            <person name="Schoof H."/>
            <person name="Van de Peer Y."/>
            <person name="Proost S."/>
            <person name="Cook D.R."/>
            <person name="Meyers B.C."/>
            <person name="Spannagl M."/>
            <person name="Cheung F."/>
            <person name="De Mita S."/>
            <person name="Krishnakumar V."/>
            <person name="Gundlach H."/>
            <person name="Zhou S."/>
            <person name="Mudge J."/>
            <person name="Bharti A.K."/>
            <person name="Murray J.D."/>
            <person name="Naoumkina M.A."/>
            <person name="Rosen B."/>
            <person name="Silverstein K.A."/>
            <person name="Tang H."/>
            <person name="Rombauts S."/>
            <person name="Zhao P.X."/>
            <person name="Zhou P."/>
            <person name="Barbe V."/>
            <person name="Bardou P."/>
            <person name="Bechner M."/>
            <person name="Bellec A."/>
            <person name="Berger A."/>
            <person name="Berges H."/>
            <person name="Bidwell S."/>
            <person name="Bisseling T."/>
            <person name="Choisne N."/>
            <person name="Couloux A."/>
            <person name="Denny R."/>
            <person name="Deshpande S."/>
            <person name="Dai X."/>
            <person name="Doyle J.J."/>
            <person name="Dudez A.M."/>
            <person name="Farmer A.D."/>
            <person name="Fouteau S."/>
            <person name="Franken C."/>
            <person name="Gibelin C."/>
            <person name="Gish J."/>
            <person name="Goldstein S."/>
            <person name="Gonzalez A.J."/>
            <person name="Green P.J."/>
            <person name="Hallab A."/>
            <person name="Hartog M."/>
            <person name="Hua A."/>
            <person name="Humphray S.J."/>
            <person name="Jeong D.H."/>
            <person name="Jing Y."/>
            <person name="Jocker A."/>
            <person name="Kenton S.M."/>
            <person name="Kim D.J."/>
            <person name="Klee K."/>
            <person name="Lai H."/>
            <person name="Lang C."/>
            <person name="Lin S."/>
            <person name="Macmil S.L."/>
            <person name="Magdelenat G."/>
            <person name="Matthews L."/>
            <person name="McCorrison J."/>
            <person name="Monaghan E.L."/>
            <person name="Mun J.H."/>
            <person name="Najar F.Z."/>
            <person name="Nicholson C."/>
            <person name="Noirot C."/>
            <person name="O'Bleness M."/>
            <person name="Paule C.R."/>
            <person name="Poulain J."/>
            <person name="Prion F."/>
            <person name="Qin B."/>
            <person name="Qu C."/>
            <person name="Retzel E.F."/>
            <person name="Riddle C."/>
            <person name="Sallet E."/>
            <person name="Samain S."/>
            <person name="Samson N."/>
            <person name="Sanders I."/>
            <person name="Saurat O."/>
            <person name="Scarpelli C."/>
            <person name="Schiex T."/>
            <person name="Segurens B."/>
            <person name="Severin A.J."/>
            <person name="Sherrier D.J."/>
            <person name="Shi R."/>
            <person name="Sims S."/>
            <person name="Singer S.R."/>
            <person name="Sinharoy S."/>
            <person name="Sterck L."/>
            <person name="Viollet A."/>
            <person name="Wang B.B."/>
            <person name="Wang K."/>
            <person name="Wang M."/>
            <person name="Wang X."/>
            <person name="Warfsmann J."/>
            <person name="Weissenbach J."/>
            <person name="White D.D."/>
            <person name="White J.D."/>
            <person name="Wiley G.B."/>
            <person name="Wincker P."/>
            <person name="Xing Y."/>
            <person name="Yang L."/>
            <person name="Yao Z."/>
            <person name="Ying F."/>
            <person name="Zhai J."/>
            <person name="Zhou L."/>
            <person name="Zuber A."/>
            <person name="Denarie J."/>
            <person name="Dixon R.A."/>
            <person name="May G.D."/>
            <person name="Schwartz D.C."/>
            <person name="Rogers J."/>
            <person name="Quetier F."/>
            <person name="Town C.D."/>
            <person name="Roe B.A."/>
        </authorList>
    </citation>
    <scope>NUCLEOTIDE SEQUENCE [LARGE SCALE GENOMIC DNA]</scope>
    <source>
        <strain evidence="1">A17</strain>
        <strain evidence="2 3">cv. Jemalong A17</strain>
    </source>
</reference>
<name>G7KNP8_MEDTR</name>
<keyword evidence="3" id="KW-1185">Reference proteome</keyword>
<sequence length="68" mass="7617">MGVGYGDGEGKTSPRPTPLPCLDVEQVKIAIRSKEEFLVYKVSKQSMYISDHAEAIENLTVEDYDHVM</sequence>
<evidence type="ECO:0000313" key="2">
    <source>
        <dbReference type="EnsemblPlants" id="AES75071"/>
    </source>
</evidence>
<accession>A0A0C3VUM3</accession>
<dbReference type="AlphaFoldDB" id="G7KNP8"/>
<dbReference type="EMBL" id="CM001222">
    <property type="protein sequence ID" value="AES75071.2"/>
    <property type="molecule type" value="Genomic_DNA"/>
</dbReference>
<evidence type="ECO:0000313" key="1">
    <source>
        <dbReference type="EMBL" id="AES75071.2"/>
    </source>
</evidence>
<dbReference type="Proteomes" id="UP000002051">
    <property type="component" value="Chromosome 6"/>
</dbReference>
<dbReference type="HOGENOM" id="CLU_2797817_0_0_1"/>
<gene>
    <name evidence="1" type="ordered locus">MTR_6g023920</name>
</gene>
<dbReference type="EnsemblPlants" id="AES75071">
    <property type="protein sequence ID" value="AES75071"/>
    <property type="gene ID" value="MTR_6g023920"/>
</dbReference>
<proteinExistence type="predicted"/>
<reference evidence="2" key="3">
    <citation type="submission" date="2015-04" db="UniProtKB">
        <authorList>
            <consortium name="EnsemblPlants"/>
        </authorList>
    </citation>
    <scope>IDENTIFICATION</scope>
    <source>
        <strain evidence="2">cv. Jemalong A17</strain>
    </source>
</reference>
<reference evidence="1 3" key="2">
    <citation type="journal article" date="2014" name="BMC Genomics">
        <title>An improved genome release (version Mt4.0) for the model legume Medicago truncatula.</title>
        <authorList>
            <person name="Tang H."/>
            <person name="Krishnakumar V."/>
            <person name="Bidwell S."/>
            <person name="Rosen B."/>
            <person name="Chan A."/>
            <person name="Zhou S."/>
            <person name="Gentzbittel L."/>
            <person name="Childs K.L."/>
            <person name="Yandell M."/>
            <person name="Gundlach H."/>
            <person name="Mayer K.F."/>
            <person name="Schwartz D.C."/>
            <person name="Town C.D."/>
        </authorList>
    </citation>
    <scope>GENOME REANNOTATION</scope>
    <source>
        <strain evidence="2 3">cv. Jemalong A17</strain>
    </source>
</reference>
<evidence type="ECO:0000313" key="3">
    <source>
        <dbReference type="Proteomes" id="UP000002051"/>
    </source>
</evidence>
<dbReference type="PaxDb" id="3880-AES75071"/>
<accession>G7KNP8</accession>
<protein>
    <submittedName>
        <fullName evidence="1 2">Uncharacterized protein</fullName>
    </submittedName>
</protein>
<organism evidence="1 3">
    <name type="scientific">Medicago truncatula</name>
    <name type="common">Barrel medic</name>
    <name type="synonym">Medicago tribuloides</name>
    <dbReference type="NCBI Taxonomy" id="3880"/>
    <lineage>
        <taxon>Eukaryota</taxon>
        <taxon>Viridiplantae</taxon>
        <taxon>Streptophyta</taxon>
        <taxon>Embryophyta</taxon>
        <taxon>Tracheophyta</taxon>
        <taxon>Spermatophyta</taxon>
        <taxon>Magnoliopsida</taxon>
        <taxon>eudicotyledons</taxon>
        <taxon>Gunneridae</taxon>
        <taxon>Pentapetalae</taxon>
        <taxon>rosids</taxon>
        <taxon>fabids</taxon>
        <taxon>Fabales</taxon>
        <taxon>Fabaceae</taxon>
        <taxon>Papilionoideae</taxon>
        <taxon>50 kb inversion clade</taxon>
        <taxon>NPAAA clade</taxon>
        <taxon>Hologalegina</taxon>
        <taxon>IRL clade</taxon>
        <taxon>Trifolieae</taxon>
        <taxon>Medicago</taxon>
    </lineage>
</organism>